<keyword evidence="2" id="KW-1185">Reference proteome</keyword>
<evidence type="ECO:0000313" key="2">
    <source>
        <dbReference type="Proteomes" id="UP000050863"/>
    </source>
</evidence>
<proteinExistence type="predicted"/>
<accession>A0A0R3L2M6</accession>
<evidence type="ECO:0000313" key="1">
    <source>
        <dbReference type="EMBL" id="KRR02233.1"/>
    </source>
</evidence>
<gene>
    <name evidence="1" type="ORF">CQ12_18620</name>
</gene>
<sequence>MRSWAGITENTPDGRPAIDDLPTATNAFVAAISGGGFGLSPAIGHAMCEILVHGKCSFADLSSFRPSRFGNLAPG</sequence>
<dbReference type="InterPro" id="IPR036188">
    <property type="entry name" value="FAD/NAD-bd_sf"/>
</dbReference>
<comment type="caution">
    <text evidence="1">The sequence shown here is derived from an EMBL/GenBank/DDBJ whole genome shotgun (WGS) entry which is preliminary data.</text>
</comment>
<dbReference type="Proteomes" id="UP000050863">
    <property type="component" value="Unassembled WGS sequence"/>
</dbReference>
<dbReference type="EMBL" id="LLXZ01000159">
    <property type="protein sequence ID" value="KRR02233.1"/>
    <property type="molecule type" value="Genomic_DNA"/>
</dbReference>
<organism evidence="1 2">
    <name type="scientific">Bradyrhizobium jicamae</name>
    <dbReference type="NCBI Taxonomy" id="280332"/>
    <lineage>
        <taxon>Bacteria</taxon>
        <taxon>Pseudomonadati</taxon>
        <taxon>Pseudomonadota</taxon>
        <taxon>Alphaproteobacteria</taxon>
        <taxon>Hyphomicrobiales</taxon>
        <taxon>Nitrobacteraceae</taxon>
        <taxon>Bradyrhizobium</taxon>
    </lineage>
</organism>
<protein>
    <recommendedName>
        <fullName evidence="3">FAD dependent oxidoreductase domain-containing protein</fullName>
    </recommendedName>
</protein>
<name>A0A0R3L2M6_9BRAD</name>
<dbReference type="Gene3D" id="3.50.50.60">
    <property type="entry name" value="FAD/NAD(P)-binding domain"/>
    <property type="match status" value="1"/>
</dbReference>
<dbReference type="Gene3D" id="3.30.9.10">
    <property type="entry name" value="D-Amino Acid Oxidase, subunit A, domain 2"/>
    <property type="match status" value="1"/>
</dbReference>
<dbReference type="AlphaFoldDB" id="A0A0R3L2M6"/>
<reference evidence="1 2" key="1">
    <citation type="submission" date="2014-03" db="EMBL/GenBank/DDBJ databases">
        <title>Bradyrhizobium valentinum sp. nov., isolated from effective nodules of Lupinus mariae-josephae, a lupine endemic of basic-lime soils in Eastern Spain.</title>
        <authorList>
            <person name="Duran D."/>
            <person name="Rey L."/>
            <person name="Navarro A."/>
            <person name="Busquets A."/>
            <person name="Imperial J."/>
            <person name="Ruiz-Argueso T."/>
        </authorList>
    </citation>
    <scope>NUCLEOTIDE SEQUENCE [LARGE SCALE GENOMIC DNA]</scope>
    <source>
        <strain evidence="1 2">PAC68</strain>
    </source>
</reference>
<dbReference type="STRING" id="280332.CQ12_18620"/>
<evidence type="ECO:0008006" key="3">
    <source>
        <dbReference type="Google" id="ProtNLM"/>
    </source>
</evidence>